<dbReference type="EMBL" id="CP037423">
    <property type="protein sequence ID" value="QDV42517.1"/>
    <property type="molecule type" value="Genomic_DNA"/>
</dbReference>
<evidence type="ECO:0000256" key="1">
    <source>
        <dbReference type="SAM" id="SignalP"/>
    </source>
</evidence>
<evidence type="ECO:0000313" key="3">
    <source>
        <dbReference type="Proteomes" id="UP000319004"/>
    </source>
</evidence>
<feature type="chain" id="PRO_5022109414" evidence="1">
    <location>
        <begin position="26"/>
        <end position="118"/>
    </location>
</feature>
<proteinExistence type="predicted"/>
<dbReference type="Proteomes" id="UP000319004">
    <property type="component" value="Chromosome"/>
</dbReference>
<dbReference type="PROSITE" id="PS51257">
    <property type="entry name" value="PROKAR_LIPOPROTEIN"/>
    <property type="match status" value="1"/>
</dbReference>
<keyword evidence="3" id="KW-1185">Reference proteome</keyword>
<feature type="signal peptide" evidence="1">
    <location>
        <begin position="1"/>
        <end position="25"/>
    </location>
</feature>
<dbReference type="AlphaFoldDB" id="A0A518HP16"/>
<name>A0A518HP16_9BACT</name>
<dbReference type="KEGG" id="snep:Enr13x_23650"/>
<protein>
    <submittedName>
        <fullName evidence="2">Uncharacterized protein</fullName>
    </submittedName>
</protein>
<accession>A0A518HP16</accession>
<sequence length="118" mass="13205" precursor="true">MRKVYVAACILTLALGCFFVAGVQAADKSEVKQPVKQDVLVTTVYKVYDLPVYTRTKGFSFDLLMTLIQKSVSPKDWEAKGGKSTMAPYPQNLSLIISTTSNNHKKIAKLLERFRESE</sequence>
<reference evidence="2 3" key="1">
    <citation type="submission" date="2019-03" db="EMBL/GenBank/DDBJ databases">
        <title>Deep-cultivation of Planctomycetes and their phenomic and genomic characterization uncovers novel biology.</title>
        <authorList>
            <person name="Wiegand S."/>
            <person name="Jogler M."/>
            <person name="Boedeker C."/>
            <person name="Pinto D."/>
            <person name="Vollmers J."/>
            <person name="Rivas-Marin E."/>
            <person name="Kohn T."/>
            <person name="Peeters S.H."/>
            <person name="Heuer A."/>
            <person name="Rast P."/>
            <person name="Oberbeckmann S."/>
            <person name="Bunk B."/>
            <person name="Jeske O."/>
            <person name="Meyerdierks A."/>
            <person name="Storesund J.E."/>
            <person name="Kallscheuer N."/>
            <person name="Luecker S."/>
            <person name="Lage O.M."/>
            <person name="Pohl T."/>
            <person name="Merkel B.J."/>
            <person name="Hornburger P."/>
            <person name="Mueller R.-W."/>
            <person name="Bruemmer F."/>
            <person name="Labrenz M."/>
            <person name="Spormann A.M."/>
            <person name="Op den Camp H."/>
            <person name="Overmann J."/>
            <person name="Amann R."/>
            <person name="Jetten M.S.M."/>
            <person name="Mascher T."/>
            <person name="Medema M.H."/>
            <person name="Devos D.P."/>
            <person name="Kaster A.-K."/>
            <person name="Ovreas L."/>
            <person name="Rohde M."/>
            <person name="Galperin M.Y."/>
            <person name="Jogler C."/>
        </authorList>
    </citation>
    <scope>NUCLEOTIDE SEQUENCE [LARGE SCALE GENOMIC DNA]</scope>
    <source>
        <strain evidence="2 3">Enr13</strain>
    </source>
</reference>
<organism evidence="2 3">
    <name type="scientific">Stieleria neptunia</name>
    <dbReference type="NCBI Taxonomy" id="2527979"/>
    <lineage>
        <taxon>Bacteria</taxon>
        <taxon>Pseudomonadati</taxon>
        <taxon>Planctomycetota</taxon>
        <taxon>Planctomycetia</taxon>
        <taxon>Pirellulales</taxon>
        <taxon>Pirellulaceae</taxon>
        <taxon>Stieleria</taxon>
    </lineage>
</organism>
<gene>
    <name evidence="2" type="ORF">Enr13x_23650</name>
</gene>
<evidence type="ECO:0000313" key="2">
    <source>
        <dbReference type="EMBL" id="QDV42517.1"/>
    </source>
</evidence>
<keyword evidence="1" id="KW-0732">Signal</keyword>